<proteinExistence type="predicted"/>
<dbReference type="PANTHER" id="PTHR31620:SF2">
    <property type="entry name" value="PROTEIN RETICULATA-RELATED 5, CHLOROPLASTIC"/>
    <property type="match status" value="1"/>
</dbReference>
<dbReference type="Pfam" id="PF04187">
    <property type="entry name" value="Cofac_haem_bdg"/>
    <property type="match status" value="1"/>
</dbReference>
<evidence type="ECO:0000259" key="2">
    <source>
        <dbReference type="Pfam" id="PF04187"/>
    </source>
</evidence>
<feature type="domain" description="Haem-binding uptake Tiki superfamily ChaN" evidence="2">
    <location>
        <begin position="41"/>
        <end position="102"/>
    </location>
</feature>
<dbReference type="Gene3D" id="3.40.50.11550">
    <property type="match status" value="1"/>
</dbReference>
<name>A0A816K791_BRANA</name>
<sequence>MTPAIKAPLLPNQEPSSSSENEKHGSFAGSCLLPRVVESERQLSLALEAFPVDLQEQLNQYMDKRMDGEALKSYVSHWPAQRWQEYEPLLTYCRELNSLLVAFLSR</sequence>
<accession>A0A816K791</accession>
<organism evidence="3">
    <name type="scientific">Brassica napus</name>
    <name type="common">Rape</name>
    <dbReference type="NCBI Taxonomy" id="3708"/>
    <lineage>
        <taxon>Eukaryota</taxon>
        <taxon>Viridiplantae</taxon>
        <taxon>Streptophyta</taxon>
        <taxon>Embryophyta</taxon>
        <taxon>Tracheophyta</taxon>
        <taxon>Spermatophyta</taxon>
        <taxon>Magnoliopsida</taxon>
        <taxon>eudicotyledons</taxon>
        <taxon>Gunneridae</taxon>
        <taxon>Pentapetalae</taxon>
        <taxon>rosids</taxon>
        <taxon>malvids</taxon>
        <taxon>Brassicales</taxon>
        <taxon>Brassicaceae</taxon>
        <taxon>Brassiceae</taxon>
        <taxon>Brassica</taxon>
    </lineage>
</organism>
<protein>
    <submittedName>
        <fullName evidence="3">(rape) hypothetical protein</fullName>
    </submittedName>
</protein>
<reference evidence="3" key="1">
    <citation type="submission" date="2021-01" db="EMBL/GenBank/DDBJ databases">
        <authorList>
            <consortium name="Genoscope - CEA"/>
            <person name="William W."/>
        </authorList>
    </citation>
    <scope>NUCLEOTIDE SEQUENCE</scope>
</reference>
<dbReference type="InterPro" id="IPR007314">
    <property type="entry name" value="Cofac_haem-bd_dom"/>
</dbReference>
<dbReference type="Proteomes" id="UP001295469">
    <property type="component" value="Chromosome C04"/>
</dbReference>
<evidence type="ECO:0000256" key="1">
    <source>
        <dbReference type="SAM" id="MobiDB-lite"/>
    </source>
</evidence>
<gene>
    <name evidence="3" type="ORF">DARMORV10_C04P68190.1</name>
</gene>
<dbReference type="PANTHER" id="PTHR31620">
    <property type="entry name" value="PROTEIN RETICULATA-RELATED 2, CHLOROPLASTIC-RELATED"/>
    <property type="match status" value="1"/>
</dbReference>
<evidence type="ECO:0000313" key="3">
    <source>
        <dbReference type="EMBL" id="CAF1870001.1"/>
    </source>
</evidence>
<dbReference type="EMBL" id="HG994368">
    <property type="protein sequence ID" value="CAF1870001.1"/>
    <property type="molecule type" value="Genomic_DNA"/>
</dbReference>
<feature type="region of interest" description="Disordered" evidence="1">
    <location>
        <begin position="1"/>
        <end position="27"/>
    </location>
</feature>
<dbReference type="SUPFAM" id="SSF159501">
    <property type="entry name" value="EreA/ChaN-like"/>
    <property type="match status" value="1"/>
</dbReference>
<feature type="compositionally biased region" description="Low complexity" evidence="1">
    <location>
        <begin position="8"/>
        <end position="19"/>
    </location>
</feature>
<dbReference type="AlphaFoldDB" id="A0A816K791"/>